<keyword evidence="3 6" id="KW-0547">Nucleotide-binding</keyword>
<evidence type="ECO:0000256" key="1">
    <source>
        <dbReference type="ARBA" id="ARBA00022527"/>
    </source>
</evidence>
<protein>
    <submittedName>
        <fullName evidence="8">CAMK/CAMK-Unique protein kinase</fullName>
    </submittedName>
</protein>
<dbReference type="GO" id="GO:0004674">
    <property type="term" value="F:protein serine/threonine kinase activity"/>
    <property type="evidence" value="ECO:0007669"/>
    <property type="project" value="UniProtKB-KW"/>
</dbReference>
<gene>
    <name evidence="8" type="ORF">CC1G_13697</name>
</gene>
<evidence type="ECO:0000256" key="5">
    <source>
        <dbReference type="ARBA" id="ARBA00022840"/>
    </source>
</evidence>
<dbReference type="VEuPathDB" id="FungiDB:CC1G_13697"/>
<feature type="binding site" evidence="6">
    <location>
        <position position="28"/>
    </location>
    <ligand>
        <name>ATP</name>
        <dbReference type="ChEBI" id="CHEBI:30616"/>
    </ligand>
</feature>
<feature type="domain" description="Protein kinase" evidence="7">
    <location>
        <begin position="1"/>
        <end position="215"/>
    </location>
</feature>
<dbReference type="KEGG" id="cci:CC1G_13697"/>
<evidence type="ECO:0000256" key="4">
    <source>
        <dbReference type="ARBA" id="ARBA00022777"/>
    </source>
</evidence>
<keyword evidence="2" id="KW-0808">Transferase</keyword>
<dbReference type="GO" id="GO:0005524">
    <property type="term" value="F:ATP binding"/>
    <property type="evidence" value="ECO:0007669"/>
    <property type="project" value="UniProtKB-UniRule"/>
</dbReference>
<dbReference type="PROSITE" id="PS00107">
    <property type="entry name" value="PROTEIN_KINASE_ATP"/>
    <property type="match status" value="1"/>
</dbReference>
<keyword evidence="1" id="KW-0723">Serine/threonine-protein kinase</keyword>
<evidence type="ECO:0000256" key="3">
    <source>
        <dbReference type="ARBA" id="ARBA00022741"/>
    </source>
</evidence>
<comment type="caution">
    <text evidence="8">The sequence shown here is derived from an EMBL/GenBank/DDBJ whole genome shotgun (WGS) entry which is preliminary data.</text>
</comment>
<dbReference type="PANTHER" id="PTHR24349">
    <property type="entry name" value="SERINE/THREONINE-PROTEIN KINASE"/>
    <property type="match status" value="1"/>
</dbReference>
<dbReference type="EMBL" id="AACS02000001">
    <property type="protein sequence ID" value="EFI28671.1"/>
    <property type="molecule type" value="Genomic_DNA"/>
</dbReference>
<proteinExistence type="predicted"/>
<keyword evidence="5 6" id="KW-0067">ATP-binding</keyword>
<evidence type="ECO:0000313" key="9">
    <source>
        <dbReference type="Proteomes" id="UP000001861"/>
    </source>
</evidence>
<sequence>MSQCLGTGSFATVHLAFDPTHHKQVACKSIRTRRENEVRQVLKEVRILMTLKHPNINEIYDTEEDNGFIHIFLQLCTGGDLFTYISTVNLKADRPGLCEAESNGSHPFDNDATYQSSWADDADSYTSVPTESQQCLGSFSEHRQARLKARIVEEEVVFLHCPWSNLPQAKALVQNLLVHDYRRRANVFEALDSEWMVSEISDLQLLYRRKILGNK</sequence>
<reference evidence="8 9" key="1">
    <citation type="journal article" date="2010" name="Proc. Natl. Acad. Sci. U.S.A.">
        <title>Insights into evolution of multicellular fungi from the assembled chromosomes of the mushroom Coprinopsis cinerea (Coprinus cinereus).</title>
        <authorList>
            <person name="Stajich J.E."/>
            <person name="Wilke S.K."/>
            <person name="Ahren D."/>
            <person name="Au C.H."/>
            <person name="Birren B.W."/>
            <person name="Borodovsky M."/>
            <person name="Burns C."/>
            <person name="Canback B."/>
            <person name="Casselton L.A."/>
            <person name="Cheng C.K."/>
            <person name="Deng J."/>
            <person name="Dietrich F.S."/>
            <person name="Fargo D.C."/>
            <person name="Farman M.L."/>
            <person name="Gathman A.C."/>
            <person name="Goldberg J."/>
            <person name="Guigo R."/>
            <person name="Hoegger P.J."/>
            <person name="Hooker J.B."/>
            <person name="Huggins A."/>
            <person name="James T.Y."/>
            <person name="Kamada T."/>
            <person name="Kilaru S."/>
            <person name="Kodira C."/>
            <person name="Kues U."/>
            <person name="Kupfer D."/>
            <person name="Kwan H.S."/>
            <person name="Lomsadze A."/>
            <person name="Li W."/>
            <person name="Lilly W.W."/>
            <person name="Ma L.J."/>
            <person name="Mackey A.J."/>
            <person name="Manning G."/>
            <person name="Martin F."/>
            <person name="Muraguchi H."/>
            <person name="Natvig D.O."/>
            <person name="Palmerini H."/>
            <person name="Ramesh M.A."/>
            <person name="Rehmeyer C.J."/>
            <person name="Roe B.A."/>
            <person name="Shenoy N."/>
            <person name="Stanke M."/>
            <person name="Ter-Hovhannisyan V."/>
            <person name="Tunlid A."/>
            <person name="Velagapudi R."/>
            <person name="Vision T.J."/>
            <person name="Zeng Q."/>
            <person name="Zolan M.E."/>
            <person name="Pukkila P.J."/>
        </authorList>
    </citation>
    <scope>NUCLEOTIDE SEQUENCE [LARGE SCALE GENOMIC DNA]</scope>
    <source>
        <strain evidence="9">Okayama-7 / 130 / ATCC MYA-4618 / FGSC 9003</strain>
    </source>
</reference>
<dbReference type="InterPro" id="IPR017441">
    <property type="entry name" value="Protein_kinase_ATP_BS"/>
</dbReference>
<evidence type="ECO:0000313" key="8">
    <source>
        <dbReference type="EMBL" id="EFI28671.1"/>
    </source>
</evidence>
<dbReference type="eggNOG" id="KOG0032">
    <property type="taxonomic scope" value="Eukaryota"/>
</dbReference>
<evidence type="ECO:0000259" key="7">
    <source>
        <dbReference type="PROSITE" id="PS50011"/>
    </source>
</evidence>
<keyword evidence="4 8" id="KW-0418">Kinase</keyword>
<evidence type="ECO:0000256" key="2">
    <source>
        <dbReference type="ARBA" id="ARBA00022679"/>
    </source>
</evidence>
<dbReference type="Gene3D" id="1.10.510.10">
    <property type="entry name" value="Transferase(Phosphotransferase) domain 1"/>
    <property type="match status" value="1"/>
</dbReference>
<dbReference type="STRING" id="240176.D6RK14"/>
<dbReference type="RefSeq" id="XP_002912165.1">
    <property type="nucleotide sequence ID" value="XM_002912119.1"/>
</dbReference>
<keyword evidence="9" id="KW-1185">Reference proteome</keyword>
<dbReference type="InterPro" id="IPR050205">
    <property type="entry name" value="CDPK_Ser/Thr_kinases"/>
</dbReference>
<dbReference type="Pfam" id="PF00069">
    <property type="entry name" value="Pkinase"/>
    <property type="match status" value="1"/>
</dbReference>
<dbReference type="PROSITE" id="PS50011">
    <property type="entry name" value="PROTEIN_KINASE_DOM"/>
    <property type="match status" value="1"/>
</dbReference>
<dbReference type="AlphaFoldDB" id="D6RK14"/>
<dbReference type="SUPFAM" id="SSF56112">
    <property type="entry name" value="Protein kinase-like (PK-like)"/>
    <property type="match status" value="1"/>
</dbReference>
<name>D6RK14_COPC7</name>
<organism evidence="8 9">
    <name type="scientific">Coprinopsis cinerea (strain Okayama-7 / 130 / ATCC MYA-4618 / FGSC 9003)</name>
    <name type="common">Inky cap fungus</name>
    <name type="synonym">Hormographiella aspergillata</name>
    <dbReference type="NCBI Taxonomy" id="240176"/>
    <lineage>
        <taxon>Eukaryota</taxon>
        <taxon>Fungi</taxon>
        <taxon>Dikarya</taxon>
        <taxon>Basidiomycota</taxon>
        <taxon>Agaricomycotina</taxon>
        <taxon>Agaricomycetes</taxon>
        <taxon>Agaricomycetidae</taxon>
        <taxon>Agaricales</taxon>
        <taxon>Agaricineae</taxon>
        <taxon>Psathyrellaceae</taxon>
        <taxon>Coprinopsis</taxon>
    </lineage>
</organism>
<dbReference type="InParanoid" id="D6RK14"/>
<dbReference type="Proteomes" id="UP000001861">
    <property type="component" value="Unassembled WGS sequence"/>
</dbReference>
<dbReference type="GeneID" id="6018156"/>
<dbReference type="HOGENOM" id="CLU_1283190_0_0_1"/>
<accession>D6RK14</accession>
<dbReference type="OrthoDB" id="40902at2759"/>
<dbReference type="SMART" id="SM00220">
    <property type="entry name" value="S_TKc"/>
    <property type="match status" value="1"/>
</dbReference>
<dbReference type="InterPro" id="IPR000719">
    <property type="entry name" value="Prot_kinase_dom"/>
</dbReference>
<dbReference type="InterPro" id="IPR011009">
    <property type="entry name" value="Kinase-like_dom_sf"/>
</dbReference>
<evidence type="ECO:0000256" key="6">
    <source>
        <dbReference type="PROSITE-ProRule" id="PRU10141"/>
    </source>
</evidence>